<accession>A0ABU0USD3</accession>
<dbReference type="Pfam" id="PF13091">
    <property type="entry name" value="PLDc_2"/>
    <property type="match status" value="2"/>
</dbReference>
<feature type="domain" description="PLD phosphodiesterase" evidence="2">
    <location>
        <begin position="165"/>
        <end position="192"/>
    </location>
</feature>
<reference evidence="3 4" key="1">
    <citation type="submission" date="2023-07" db="EMBL/GenBank/DDBJ databases">
        <title>Functional and genomic diversity of the sorghum phyllosphere microbiome.</title>
        <authorList>
            <person name="Shade A."/>
        </authorList>
    </citation>
    <scope>NUCLEOTIDE SEQUENCE [LARGE SCALE GENOMIC DNA]</scope>
    <source>
        <strain evidence="3 4">SORGH_AS_0887</strain>
    </source>
</reference>
<evidence type="ECO:0000259" key="2">
    <source>
        <dbReference type="PROSITE" id="PS50035"/>
    </source>
</evidence>
<dbReference type="Gene3D" id="3.30.870.10">
    <property type="entry name" value="Endonuclease Chain A"/>
    <property type="match status" value="2"/>
</dbReference>
<evidence type="ECO:0000313" key="3">
    <source>
        <dbReference type="EMBL" id="MDQ1207447.1"/>
    </source>
</evidence>
<dbReference type="PANTHER" id="PTHR21248">
    <property type="entry name" value="CARDIOLIPIN SYNTHASE"/>
    <property type="match status" value="1"/>
</dbReference>
<sequence>MNLKNNLSHTLKIYFSFIVFCLICWTPLKTFASQGEKILINSQWLNDPHTDENLQKGLTAYIPLDDAFISIASRIYLIRHAKHQIDLQYYIWHNDFVGQLILNELLKAADRGVKIRLLIDDQNGTRLDSTFQALLQHPLFEIKVFNPYKFRKLRFVDFLFRPNQINHRMHNKLIIADNTIAVTGGRNISSEYFDASYQFQFTDLDILFYGTAASQAEKVFQTFWDSPLSVTTQKLITKGQPNDLLQLRSKYKEIERVDTPTEDKINEAQIELNEALKQRYSIKWAKAHFVADSPKKIHGHATGNELIYNQMFNIMGHPQKHLELVSAYFVPTQAGTQYLSKLSQQDVKIRVLTNSFAANDVAIVHAFYSQYRKELIKNGIQLYEFKPIIDRKEPTWYEKMTGRVIPAKGKKSSSLHAKFFDVDGKVFIGSFNFDPRSAYLNTEVGLVVESEDLQNEITKVLNEYLPTIAYQLKLDKNGNLVWLDHNADGQTIEYHHDPETTRFQRFMMKAVSYLPIEWMM</sequence>
<dbReference type="EC" id="2.7.8.-" evidence="3"/>
<dbReference type="SUPFAM" id="SSF56024">
    <property type="entry name" value="Phospholipase D/nuclease"/>
    <property type="match status" value="2"/>
</dbReference>
<name>A0ABU0USD3_ACIBI</name>
<dbReference type="PANTHER" id="PTHR21248:SF12">
    <property type="entry name" value="CARDIOLIPIN SYNTHASE C"/>
    <property type="match status" value="1"/>
</dbReference>
<keyword evidence="4" id="KW-1185">Reference proteome</keyword>
<dbReference type="Proteomes" id="UP001233360">
    <property type="component" value="Unassembled WGS sequence"/>
</dbReference>
<feature type="domain" description="PLD phosphodiesterase" evidence="2">
    <location>
        <begin position="411"/>
        <end position="437"/>
    </location>
</feature>
<dbReference type="RefSeq" id="WP_307001658.1">
    <property type="nucleotide sequence ID" value="NZ_JAUTBK010000002.1"/>
</dbReference>
<gene>
    <name evidence="3" type="ORF">QE380_000370</name>
</gene>
<protein>
    <submittedName>
        <fullName evidence="3">Cardiolipin synthase</fullName>
        <ecNumber evidence="3">2.7.8.-</ecNumber>
    </submittedName>
</protein>
<feature type="transmembrane region" description="Helical" evidence="1">
    <location>
        <begin position="12"/>
        <end position="28"/>
    </location>
</feature>
<dbReference type="InterPro" id="IPR025202">
    <property type="entry name" value="PLD-like_dom"/>
</dbReference>
<keyword evidence="1" id="KW-0812">Transmembrane</keyword>
<dbReference type="InterPro" id="IPR001736">
    <property type="entry name" value="PLipase_D/transphosphatidylase"/>
</dbReference>
<dbReference type="CDD" id="cd09111">
    <property type="entry name" value="PLDc_ymdC_like_1"/>
    <property type="match status" value="1"/>
</dbReference>
<dbReference type="CDD" id="cd09113">
    <property type="entry name" value="PLDc_ymdC_like_2"/>
    <property type="match status" value="1"/>
</dbReference>
<dbReference type="PROSITE" id="PS50035">
    <property type="entry name" value="PLD"/>
    <property type="match status" value="2"/>
</dbReference>
<organism evidence="3 4">
    <name type="scientific">Acinetobacter baylyi</name>
    <dbReference type="NCBI Taxonomy" id="202950"/>
    <lineage>
        <taxon>Bacteria</taxon>
        <taxon>Pseudomonadati</taxon>
        <taxon>Pseudomonadota</taxon>
        <taxon>Gammaproteobacteria</taxon>
        <taxon>Moraxellales</taxon>
        <taxon>Moraxellaceae</taxon>
        <taxon>Acinetobacter</taxon>
    </lineage>
</organism>
<dbReference type="SMART" id="SM00155">
    <property type="entry name" value="PLDc"/>
    <property type="match status" value="2"/>
</dbReference>
<evidence type="ECO:0000256" key="1">
    <source>
        <dbReference type="SAM" id="Phobius"/>
    </source>
</evidence>
<keyword evidence="1" id="KW-0472">Membrane</keyword>
<dbReference type="EMBL" id="JAUTBK010000002">
    <property type="protein sequence ID" value="MDQ1207447.1"/>
    <property type="molecule type" value="Genomic_DNA"/>
</dbReference>
<keyword evidence="3" id="KW-0808">Transferase</keyword>
<proteinExistence type="predicted"/>
<evidence type="ECO:0000313" key="4">
    <source>
        <dbReference type="Proteomes" id="UP001233360"/>
    </source>
</evidence>
<keyword evidence="1" id="KW-1133">Transmembrane helix</keyword>
<dbReference type="GO" id="GO:0016740">
    <property type="term" value="F:transferase activity"/>
    <property type="evidence" value="ECO:0007669"/>
    <property type="project" value="UniProtKB-KW"/>
</dbReference>
<comment type="caution">
    <text evidence="3">The sequence shown here is derived from an EMBL/GenBank/DDBJ whole genome shotgun (WGS) entry which is preliminary data.</text>
</comment>